<sequence length="217" mass="24018">MIDADMFHTTALYLDLEWTCWDAPPQPGMQPEIIEIGLVEMNLDTLDIIQEGTYFVRPRRWEISLKCANLTGITADDVRSAAPLSEVLGVLTRKFEPQKKPCCTWGDDVSVIAKTCQGLGLVRPFRHPIGLAKVFQGAFAIKEQKSLSAAIQMLDLEFDGVPHGALPDARNTARIHACILRRMRGEPELSSPNAIKRHEIASLSPFAEKLKAIVGAQ</sequence>
<dbReference type="Gene3D" id="3.30.420.10">
    <property type="entry name" value="Ribonuclease H-like superfamily/Ribonuclease H"/>
    <property type="match status" value="1"/>
</dbReference>
<protein>
    <submittedName>
        <fullName evidence="5">Inhibitor of KinA sporulation pathway (Predicted exonuclease)</fullName>
    </submittedName>
</protein>
<dbReference type="GO" id="GO:0000175">
    <property type="term" value="F:3'-5'-RNA exonuclease activity"/>
    <property type="evidence" value="ECO:0007669"/>
    <property type="project" value="InterPro"/>
</dbReference>
<evidence type="ECO:0000256" key="3">
    <source>
        <dbReference type="ARBA" id="ARBA00022839"/>
    </source>
</evidence>
<dbReference type="InterPro" id="IPR036397">
    <property type="entry name" value="RNaseH_sf"/>
</dbReference>
<dbReference type="PANTHER" id="PTHR23044">
    <property type="entry name" value="3'-5' EXONUCLEASE ERI1-RELATED"/>
    <property type="match status" value="1"/>
</dbReference>
<dbReference type="GO" id="GO:0003676">
    <property type="term" value="F:nucleic acid binding"/>
    <property type="evidence" value="ECO:0007669"/>
    <property type="project" value="InterPro"/>
</dbReference>
<reference evidence="5 6" key="1">
    <citation type="submission" date="2020-08" db="EMBL/GenBank/DDBJ databases">
        <title>Genomic Encyclopedia of Type Strains, Phase IV (KMG-V): Genome sequencing to study the core and pangenomes of soil and plant-associated prokaryotes.</title>
        <authorList>
            <person name="Whitman W."/>
        </authorList>
    </citation>
    <scope>NUCLEOTIDE SEQUENCE [LARGE SCALE GENOMIC DNA]</scope>
    <source>
        <strain evidence="5 6">X5P2</strain>
    </source>
</reference>
<dbReference type="InterPro" id="IPR051274">
    <property type="entry name" value="3-5_Exoribonuclease"/>
</dbReference>
<evidence type="ECO:0000259" key="4">
    <source>
        <dbReference type="SMART" id="SM00479"/>
    </source>
</evidence>
<evidence type="ECO:0000313" key="6">
    <source>
        <dbReference type="Proteomes" id="UP000535182"/>
    </source>
</evidence>
<dbReference type="Proteomes" id="UP000535182">
    <property type="component" value="Unassembled WGS sequence"/>
</dbReference>
<dbReference type="PANTHER" id="PTHR23044:SF61">
    <property type="entry name" value="3'-5' EXORIBONUCLEASE 1-RELATED"/>
    <property type="match status" value="1"/>
</dbReference>
<dbReference type="Pfam" id="PF00929">
    <property type="entry name" value="RNase_T"/>
    <property type="match status" value="1"/>
</dbReference>
<dbReference type="AlphaFoldDB" id="A0A9X0QBI8"/>
<comment type="caution">
    <text evidence="5">The sequence shown here is derived from an EMBL/GenBank/DDBJ whole genome shotgun (WGS) entry which is preliminary data.</text>
</comment>
<dbReference type="RefSeq" id="WP_183973831.1">
    <property type="nucleotide sequence ID" value="NZ_JACHEB010000002.1"/>
</dbReference>
<dbReference type="EMBL" id="JACHEB010000002">
    <property type="protein sequence ID" value="MBB5327258.1"/>
    <property type="molecule type" value="Genomic_DNA"/>
</dbReference>
<evidence type="ECO:0000256" key="1">
    <source>
        <dbReference type="ARBA" id="ARBA00022722"/>
    </source>
</evidence>
<name>A0A9X0QBI8_9BACT</name>
<evidence type="ECO:0000313" key="5">
    <source>
        <dbReference type="EMBL" id="MBB5327258.1"/>
    </source>
</evidence>
<keyword evidence="3 5" id="KW-0269">Exonuclease</keyword>
<dbReference type="InterPro" id="IPR012337">
    <property type="entry name" value="RNaseH-like_sf"/>
</dbReference>
<dbReference type="InterPro" id="IPR047201">
    <property type="entry name" value="ERI-1_3'hExo-like"/>
</dbReference>
<keyword evidence="6" id="KW-1185">Reference proteome</keyword>
<dbReference type="SUPFAM" id="SSF53098">
    <property type="entry name" value="Ribonuclease H-like"/>
    <property type="match status" value="1"/>
</dbReference>
<dbReference type="InterPro" id="IPR013520">
    <property type="entry name" value="Ribonucl_H"/>
</dbReference>
<keyword evidence="1" id="KW-0540">Nuclease</keyword>
<organism evidence="5 6">
    <name type="scientific">Tunturiibacter gelidiferens</name>
    <dbReference type="NCBI Taxonomy" id="3069689"/>
    <lineage>
        <taxon>Bacteria</taxon>
        <taxon>Pseudomonadati</taxon>
        <taxon>Acidobacteriota</taxon>
        <taxon>Terriglobia</taxon>
        <taxon>Terriglobales</taxon>
        <taxon>Acidobacteriaceae</taxon>
        <taxon>Tunturiibacter</taxon>
    </lineage>
</organism>
<dbReference type="CDD" id="cd06133">
    <property type="entry name" value="ERI-1_3'hExo_like"/>
    <property type="match status" value="1"/>
</dbReference>
<feature type="domain" description="Exonuclease" evidence="4">
    <location>
        <begin position="10"/>
        <end position="185"/>
    </location>
</feature>
<proteinExistence type="predicted"/>
<dbReference type="GO" id="GO:0006259">
    <property type="term" value="P:DNA metabolic process"/>
    <property type="evidence" value="ECO:0007669"/>
    <property type="project" value="UniProtKB-ARBA"/>
</dbReference>
<keyword evidence="2" id="KW-0378">Hydrolase</keyword>
<dbReference type="SMART" id="SM00479">
    <property type="entry name" value="EXOIII"/>
    <property type="match status" value="1"/>
</dbReference>
<accession>A0A9X0QBI8</accession>
<evidence type="ECO:0000256" key="2">
    <source>
        <dbReference type="ARBA" id="ARBA00022801"/>
    </source>
</evidence>
<gene>
    <name evidence="5" type="ORF">HDF14_000863</name>
</gene>